<evidence type="ECO:0000313" key="2">
    <source>
        <dbReference type="Proteomes" id="UP000789920"/>
    </source>
</evidence>
<dbReference type="EMBL" id="CAJVQC010023665">
    <property type="protein sequence ID" value="CAG8723250.1"/>
    <property type="molecule type" value="Genomic_DNA"/>
</dbReference>
<reference evidence="1" key="1">
    <citation type="submission" date="2021-06" db="EMBL/GenBank/DDBJ databases">
        <authorList>
            <person name="Kallberg Y."/>
            <person name="Tangrot J."/>
            <person name="Rosling A."/>
        </authorList>
    </citation>
    <scope>NUCLEOTIDE SEQUENCE</scope>
    <source>
        <strain evidence="1">MA461A</strain>
    </source>
</reference>
<proteinExistence type="predicted"/>
<dbReference type="Proteomes" id="UP000789920">
    <property type="component" value="Unassembled WGS sequence"/>
</dbReference>
<name>A0ACA9PZR2_9GLOM</name>
<organism evidence="1 2">
    <name type="scientific">Racocetra persica</name>
    <dbReference type="NCBI Taxonomy" id="160502"/>
    <lineage>
        <taxon>Eukaryota</taxon>
        <taxon>Fungi</taxon>
        <taxon>Fungi incertae sedis</taxon>
        <taxon>Mucoromycota</taxon>
        <taxon>Glomeromycotina</taxon>
        <taxon>Glomeromycetes</taxon>
        <taxon>Diversisporales</taxon>
        <taxon>Gigasporaceae</taxon>
        <taxon>Racocetra</taxon>
    </lineage>
</organism>
<accession>A0ACA9PZR2</accession>
<comment type="caution">
    <text evidence="1">The sequence shown here is derived from an EMBL/GenBank/DDBJ whole genome shotgun (WGS) entry which is preliminary data.</text>
</comment>
<protein>
    <submittedName>
        <fullName evidence="1">23844_t:CDS:1</fullName>
    </submittedName>
</protein>
<keyword evidence="2" id="KW-1185">Reference proteome</keyword>
<feature type="non-terminal residue" evidence="1">
    <location>
        <position position="1"/>
    </location>
</feature>
<sequence length="94" mass="10713">LAKKGKEHKKPKRTLTNDILCNNNEITEIDISNESGWDKLEIKDCENLETLIADNCDLKEIKIINCPNLKTLSFNSEVTPCISFFPNSNNFSRV</sequence>
<gene>
    <name evidence="1" type="ORF">RPERSI_LOCUS11479</name>
</gene>
<evidence type="ECO:0000313" key="1">
    <source>
        <dbReference type="EMBL" id="CAG8723250.1"/>
    </source>
</evidence>